<name>A0A0D9ZKP9_9ORYZ</name>
<reference evidence="1" key="2">
    <citation type="submission" date="2018-05" db="EMBL/GenBank/DDBJ databases">
        <title>OgluRS3 (Oryza glumaepatula Reference Sequence Version 3).</title>
        <authorList>
            <person name="Zhang J."/>
            <person name="Kudrna D."/>
            <person name="Lee S."/>
            <person name="Talag J."/>
            <person name="Welchert J."/>
            <person name="Wing R.A."/>
        </authorList>
    </citation>
    <scope>NUCLEOTIDE SEQUENCE [LARGE SCALE GENOMIC DNA]</scope>
</reference>
<proteinExistence type="predicted"/>
<dbReference type="EnsemblPlants" id="OGLUM04G12130.1">
    <property type="protein sequence ID" value="OGLUM04G12130.1"/>
    <property type="gene ID" value="OGLUM04G12130"/>
</dbReference>
<evidence type="ECO:0000313" key="2">
    <source>
        <dbReference type="Proteomes" id="UP000026961"/>
    </source>
</evidence>
<organism evidence="1">
    <name type="scientific">Oryza glumipatula</name>
    <dbReference type="NCBI Taxonomy" id="40148"/>
    <lineage>
        <taxon>Eukaryota</taxon>
        <taxon>Viridiplantae</taxon>
        <taxon>Streptophyta</taxon>
        <taxon>Embryophyta</taxon>
        <taxon>Tracheophyta</taxon>
        <taxon>Spermatophyta</taxon>
        <taxon>Magnoliopsida</taxon>
        <taxon>Liliopsida</taxon>
        <taxon>Poales</taxon>
        <taxon>Poaceae</taxon>
        <taxon>BOP clade</taxon>
        <taxon>Oryzoideae</taxon>
        <taxon>Oryzeae</taxon>
        <taxon>Oryzinae</taxon>
        <taxon>Oryza</taxon>
    </lineage>
</organism>
<dbReference type="AlphaFoldDB" id="A0A0D9ZKP9"/>
<protein>
    <submittedName>
        <fullName evidence="1">Uncharacterized protein</fullName>
    </submittedName>
</protein>
<evidence type="ECO:0000313" key="1">
    <source>
        <dbReference type="EnsemblPlants" id="OGLUM04G12130.1"/>
    </source>
</evidence>
<reference evidence="1" key="1">
    <citation type="submission" date="2015-04" db="UniProtKB">
        <authorList>
            <consortium name="EnsemblPlants"/>
        </authorList>
    </citation>
    <scope>IDENTIFICATION</scope>
</reference>
<accession>A0A0D9ZKP9</accession>
<dbReference type="HOGENOM" id="CLU_1973983_0_0_1"/>
<sequence>MQRPQCHSQAFAVCEQTISLFSSKVSEEGSSKTKWQWLHQWQNHLYFHSSSFLSLATLLQQGECKELPHFCLKKHQIVALRYTTHHAKWSSHLSHRNMQYRSSCSSKPVSIHLHWLQPAHFLHCWAT</sequence>
<dbReference type="Proteomes" id="UP000026961">
    <property type="component" value="Chromosome 4"/>
</dbReference>
<keyword evidence="2" id="KW-1185">Reference proteome</keyword>
<dbReference type="Gramene" id="OGLUM04G12130.1">
    <property type="protein sequence ID" value="OGLUM04G12130.1"/>
    <property type="gene ID" value="OGLUM04G12130"/>
</dbReference>